<dbReference type="Gene3D" id="3.90.550.10">
    <property type="entry name" value="Spore Coat Polysaccharide Biosynthesis Protein SpsA, Chain A"/>
    <property type="match status" value="1"/>
</dbReference>
<evidence type="ECO:0000259" key="4">
    <source>
        <dbReference type="Pfam" id="PF25550"/>
    </source>
</evidence>
<organism evidence="5 6">
    <name type="scientific">Lineolata rhizophorae</name>
    <dbReference type="NCBI Taxonomy" id="578093"/>
    <lineage>
        <taxon>Eukaryota</taxon>
        <taxon>Fungi</taxon>
        <taxon>Dikarya</taxon>
        <taxon>Ascomycota</taxon>
        <taxon>Pezizomycotina</taxon>
        <taxon>Dothideomycetes</taxon>
        <taxon>Dothideomycetes incertae sedis</taxon>
        <taxon>Lineolatales</taxon>
        <taxon>Lineolataceae</taxon>
        <taxon>Lineolata</taxon>
    </lineage>
</organism>
<evidence type="ECO:0000313" key="6">
    <source>
        <dbReference type="Proteomes" id="UP000799766"/>
    </source>
</evidence>
<dbReference type="SUPFAM" id="SSF53448">
    <property type="entry name" value="Nucleotide-diphospho-sugar transferases"/>
    <property type="match status" value="1"/>
</dbReference>
<reference evidence="5" key="1">
    <citation type="journal article" date="2020" name="Stud. Mycol.">
        <title>101 Dothideomycetes genomes: a test case for predicting lifestyles and emergence of pathogens.</title>
        <authorList>
            <person name="Haridas S."/>
            <person name="Albert R."/>
            <person name="Binder M."/>
            <person name="Bloem J."/>
            <person name="Labutti K."/>
            <person name="Salamov A."/>
            <person name="Andreopoulos B."/>
            <person name="Baker S."/>
            <person name="Barry K."/>
            <person name="Bills G."/>
            <person name="Bluhm B."/>
            <person name="Cannon C."/>
            <person name="Castanera R."/>
            <person name="Culley D."/>
            <person name="Daum C."/>
            <person name="Ezra D."/>
            <person name="Gonzalez J."/>
            <person name="Henrissat B."/>
            <person name="Kuo A."/>
            <person name="Liang C."/>
            <person name="Lipzen A."/>
            <person name="Lutzoni F."/>
            <person name="Magnuson J."/>
            <person name="Mondo S."/>
            <person name="Nolan M."/>
            <person name="Ohm R."/>
            <person name="Pangilinan J."/>
            <person name="Park H.-J."/>
            <person name="Ramirez L."/>
            <person name="Alfaro M."/>
            <person name="Sun H."/>
            <person name="Tritt A."/>
            <person name="Yoshinaga Y."/>
            <person name="Zwiers L.-H."/>
            <person name="Turgeon B."/>
            <person name="Goodwin S."/>
            <person name="Spatafora J."/>
            <person name="Crous P."/>
            <person name="Grigoriev I."/>
        </authorList>
    </citation>
    <scope>NUCLEOTIDE SEQUENCE</scope>
    <source>
        <strain evidence="5">ATCC 16933</strain>
    </source>
</reference>
<accession>A0A6A6NSF3</accession>
<dbReference type="AlphaFoldDB" id="A0A6A6NSF3"/>
<feature type="transmembrane region" description="Helical" evidence="2">
    <location>
        <begin position="778"/>
        <end position="800"/>
    </location>
</feature>
<dbReference type="Proteomes" id="UP000799766">
    <property type="component" value="Unassembled WGS sequence"/>
</dbReference>
<proteinExistence type="predicted"/>
<gene>
    <name evidence="5" type="ORF">BDY21DRAFT_290746</name>
</gene>
<evidence type="ECO:0000256" key="2">
    <source>
        <dbReference type="SAM" id="Phobius"/>
    </source>
</evidence>
<sequence length="888" mass="99083">MSQPPSPRFGSFGDVGSRGSGGRHLTANIDDLSRYKAMVNYLYGRISASQWLAPSHSPAYNCRGVLLRKSRGAYVGNPDPIPSQLLAAVQKLNVEVAFTMHTETTQTIISTLEKDQTEIVLRNGSQLQVVDSLIDIASGCSNVKKFQYACLVRRDNIVLVWHDELQSLLGHAADLEGRLLSLIWGTGISPFTLLETPTGPGAATPISAASTPTPSIYRVPREKKTVAESIRDVTLEDEESGNVPGESLSRPLILTSSVFVGLGVMLIIFLLLGLSASDMLFEAFIDGDWTRMALLATVPFIFLLGLFFIIVIFGNIFQAFGPITSIKTNSRFYSAIKPSISRAYAQGFSPPHITIQMPVYKESLDGVIIPTVTSLKAAISHYESHGGTASIFVNDDGMRYISPAEAQARQEFYHDNNIGWVARPQNNQDGYVRKGKFKKASNMNFALNFSNRVEDILLEMIDEKQRNEKTDVIDDNEEEAMYQAALDKALGQDKLAVAAGNIRVGEYILIIDSDTRVPVDCLLYGAAEMFLSPEVAIVQHAAGVMQVACDYFENGITYFTNLVYTTVRFAVGSGEVAPFVGHNAFLRWKAVQSVGVKEENGYVAYWSESHVSEDFDIALRLQIAGNVVRLASYHDGEFKEGVSLTIYDELARWEKYAYGCNELVFHPMHTWLWRGPFTPLFGRFLWSNMQLSSKITILGYIVSYYSISSGFPLTLLNYFLIGWFNGELDKFYMESWKVFVSLIVVFNGMSNVCLAILRYRLGEKSLWGALLENFKWMPMFTVFFGGLSFHLNLALLAHMFHIDMQWGATAKEVENSNFFKEIPKIFKSFKWMYITMVPIIGAMIYLGCYAPRGWEIQGATAVVPLAVQVGCHILMPFLLNPALMVFNY</sequence>
<keyword evidence="5" id="KW-0808">Transferase</keyword>
<protein>
    <submittedName>
        <fullName evidence="5">Glycosyl transferase family group 2-domain-containing protein</fullName>
    </submittedName>
</protein>
<dbReference type="Pfam" id="PF25550">
    <property type="entry name" value="DUF7928"/>
    <property type="match status" value="1"/>
</dbReference>
<keyword evidence="2" id="KW-0812">Transmembrane</keyword>
<dbReference type="InterPro" id="IPR001173">
    <property type="entry name" value="Glyco_trans_2-like"/>
</dbReference>
<feature type="transmembrane region" description="Helical" evidence="2">
    <location>
        <begin position="736"/>
        <end position="757"/>
    </location>
</feature>
<feature type="transmembrane region" description="Helical" evidence="2">
    <location>
        <begin position="861"/>
        <end position="879"/>
    </location>
</feature>
<dbReference type="InterPro" id="IPR057688">
    <property type="entry name" value="DUF7928"/>
</dbReference>
<dbReference type="PANTHER" id="PTHR35408:SF2">
    <property type="entry name" value="GLYCOSYLTRANSFERASE 2-LIKE DOMAIN-CONTAINING PROTEIN"/>
    <property type="match status" value="1"/>
</dbReference>
<feature type="transmembrane region" description="Helical" evidence="2">
    <location>
        <begin position="252"/>
        <end position="272"/>
    </location>
</feature>
<evidence type="ECO:0000313" key="5">
    <source>
        <dbReference type="EMBL" id="KAF2454646.1"/>
    </source>
</evidence>
<keyword evidence="2" id="KW-0472">Membrane</keyword>
<evidence type="ECO:0000259" key="3">
    <source>
        <dbReference type="Pfam" id="PF13632"/>
    </source>
</evidence>
<feature type="region of interest" description="Disordered" evidence="1">
    <location>
        <begin position="1"/>
        <end position="20"/>
    </location>
</feature>
<keyword evidence="2" id="KW-1133">Transmembrane helix</keyword>
<dbReference type="PANTHER" id="PTHR35408">
    <property type="entry name" value="CHROMOSOME 15, WHOLE GENOME SHOTGUN SEQUENCE"/>
    <property type="match status" value="1"/>
</dbReference>
<feature type="transmembrane region" description="Helical" evidence="2">
    <location>
        <begin position="697"/>
        <end position="724"/>
    </location>
</feature>
<dbReference type="GO" id="GO:0016740">
    <property type="term" value="F:transferase activity"/>
    <property type="evidence" value="ECO:0007669"/>
    <property type="project" value="UniProtKB-KW"/>
</dbReference>
<feature type="transmembrane region" description="Helical" evidence="2">
    <location>
        <begin position="292"/>
        <end position="317"/>
    </location>
</feature>
<keyword evidence="6" id="KW-1185">Reference proteome</keyword>
<name>A0A6A6NSF3_9PEZI</name>
<evidence type="ECO:0000256" key="1">
    <source>
        <dbReference type="SAM" id="MobiDB-lite"/>
    </source>
</evidence>
<dbReference type="InterPro" id="IPR029044">
    <property type="entry name" value="Nucleotide-diphossugar_trans"/>
</dbReference>
<dbReference type="Pfam" id="PF13632">
    <property type="entry name" value="Glyco_trans_2_3"/>
    <property type="match status" value="1"/>
</dbReference>
<feature type="domain" description="DUF7928" evidence="4">
    <location>
        <begin position="34"/>
        <end position="190"/>
    </location>
</feature>
<dbReference type="EMBL" id="MU001690">
    <property type="protein sequence ID" value="KAF2454646.1"/>
    <property type="molecule type" value="Genomic_DNA"/>
</dbReference>
<dbReference type="OrthoDB" id="38531at2759"/>
<feature type="transmembrane region" description="Helical" evidence="2">
    <location>
        <begin position="831"/>
        <end position="849"/>
    </location>
</feature>
<feature type="domain" description="Glycosyltransferase 2-like" evidence="3">
    <location>
        <begin position="507"/>
        <end position="720"/>
    </location>
</feature>